<keyword evidence="3 5" id="KW-1133">Transmembrane helix</keyword>
<dbReference type="Pfam" id="PF01027">
    <property type="entry name" value="Bax1-I"/>
    <property type="match status" value="1"/>
</dbReference>
<feature type="region of interest" description="Disordered" evidence="6">
    <location>
        <begin position="1"/>
        <end position="62"/>
    </location>
</feature>
<feature type="transmembrane region" description="Helical" evidence="5">
    <location>
        <begin position="294"/>
        <end position="315"/>
    </location>
</feature>
<keyword evidence="2 5" id="KW-0812">Transmembrane</keyword>
<comment type="similarity">
    <text evidence="5">Belongs to the BI1 family.</text>
</comment>
<feature type="compositionally biased region" description="Low complexity" evidence="6">
    <location>
        <begin position="26"/>
        <end position="38"/>
    </location>
</feature>
<evidence type="ECO:0000256" key="4">
    <source>
        <dbReference type="ARBA" id="ARBA00023136"/>
    </source>
</evidence>
<sequence>MSNWQQGPPVGFYPGQGPPPAGFQVPGGYPQQGYTQPGYPQPGYPQPGPPKPDYQQSGGYGGYQPGAPPAYDSVYGAGQDPNMYGTNHGGEGGAYSDFRFSEKSIRHAFIRKVYGILMCQLVVSLGFIALFLFHKDTQIYVAKNQWLWGAAFAVMVITLFSIACCGDVRRKAPMNFIFLGFFTVSQGFLLGVAASTFHSNEVFLAVAITAVVCFSLTVFAFQTKWDFTLMRGGLFVCCIVLFVFGICAMFIKMKIVTLIYSCLGALLFSLYLIFDTQMMMGGNHKYSISPEEYVFAALTLYLDIVNIFMSILTIIGSSRD</sequence>
<feature type="transmembrane region" description="Helical" evidence="5">
    <location>
        <begin position="176"/>
        <end position="196"/>
    </location>
</feature>
<evidence type="ECO:0000256" key="2">
    <source>
        <dbReference type="ARBA" id="ARBA00022692"/>
    </source>
</evidence>
<evidence type="ECO:0000256" key="5">
    <source>
        <dbReference type="RuleBase" id="RU004379"/>
    </source>
</evidence>
<evidence type="ECO:0000256" key="6">
    <source>
        <dbReference type="SAM" id="MobiDB-lite"/>
    </source>
</evidence>
<accession>A0ABR1B116</accession>
<evidence type="ECO:0000313" key="7">
    <source>
        <dbReference type="EMBL" id="KAK6633194.1"/>
    </source>
</evidence>
<evidence type="ECO:0008006" key="9">
    <source>
        <dbReference type="Google" id="ProtNLM"/>
    </source>
</evidence>
<feature type="transmembrane region" description="Helical" evidence="5">
    <location>
        <begin position="113"/>
        <end position="134"/>
    </location>
</feature>
<gene>
    <name evidence="7" type="ORF">RUM44_003795</name>
</gene>
<dbReference type="CDD" id="cd10428">
    <property type="entry name" value="LFG_like"/>
    <property type="match status" value="1"/>
</dbReference>
<organism evidence="7 8">
    <name type="scientific">Polyplax serrata</name>
    <name type="common">Common mouse louse</name>
    <dbReference type="NCBI Taxonomy" id="468196"/>
    <lineage>
        <taxon>Eukaryota</taxon>
        <taxon>Metazoa</taxon>
        <taxon>Ecdysozoa</taxon>
        <taxon>Arthropoda</taxon>
        <taxon>Hexapoda</taxon>
        <taxon>Insecta</taxon>
        <taxon>Pterygota</taxon>
        <taxon>Neoptera</taxon>
        <taxon>Paraneoptera</taxon>
        <taxon>Psocodea</taxon>
        <taxon>Troctomorpha</taxon>
        <taxon>Phthiraptera</taxon>
        <taxon>Anoplura</taxon>
        <taxon>Polyplacidae</taxon>
        <taxon>Polyplax</taxon>
    </lineage>
</organism>
<feature type="transmembrane region" description="Helical" evidence="5">
    <location>
        <begin position="233"/>
        <end position="251"/>
    </location>
</feature>
<dbReference type="InterPro" id="IPR006214">
    <property type="entry name" value="Bax_inhibitor_1-related"/>
</dbReference>
<comment type="caution">
    <text evidence="7">The sequence shown here is derived from an EMBL/GenBank/DDBJ whole genome shotgun (WGS) entry which is preliminary data.</text>
</comment>
<evidence type="ECO:0000313" key="8">
    <source>
        <dbReference type="Proteomes" id="UP001359485"/>
    </source>
</evidence>
<feature type="transmembrane region" description="Helical" evidence="5">
    <location>
        <begin position="257"/>
        <end position="274"/>
    </location>
</feature>
<reference evidence="7 8" key="1">
    <citation type="submission" date="2023-09" db="EMBL/GenBank/DDBJ databases">
        <title>Genomes of two closely related lineages of the louse Polyplax serrata with different host specificities.</title>
        <authorList>
            <person name="Martinu J."/>
            <person name="Tarabai H."/>
            <person name="Stefka J."/>
            <person name="Hypsa V."/>
        </authorList>
    </citation>
    <scope>NUCLEOTIDE SEQUENCE [LARGE SCALE GENOMIC DNA]</scope>
    <source>
        <strain evidence="7">98ZLc_SE</strain>
    </source>
</reference>
<dbReference type="Proteomes" id="UP001359485">
    <property type="component" value="Unassembled WGS sequence"/>
</dbReference>
<keyword evidence="8" id="KW-1185">Reference proteome</keyword>
<feature type="transmembrane region" description="Helical" evidence="5">
    <location>
        <begin position="146"/>
        <end position="164"/>
    </location>
</feature>
<proteinExistence type="inferred from homology"/>
<name>A0ABR1B116_POLSC</name>
<keyword evidence="4 5" id="KW-0472">Membrane</keyword>
<protein>
    <recommendedName>
        <fullName evidence="9">Protein lifeguard 1</fullName>
    </recommendedName>
</protein>
<dbReference type="PANTHER" id="PTHR23291">
    <property type="entry name" value="BAX INHIBITOR-RELATED"/>
    <property type="match status" value="1"/>
</dbReference>
<evidence type="ECO:0000256" key="3">
    <source>
        <dbReference type="ARBA" id="ARBA00022989"/>
    </source>
</evidence>
<feature type="compositionally biased region" description="Pro residues" evidence="6">
    <location>
        <begin position="39"/>
        <end position="52"/>
    </location>
</feature>
<dbReference type="PANTHER" id="PTHR23291:SF47">
    <property type="entry name" value="TRANSMEMBRANE BAX INHIBITOR MOTIF CONTAINING 7"/>
    <property type="match status" value="1"/>
</dbReference>
<comment type="subcellular location">
    <subcellularLocation>
        <location evidence="1">Membrane</location>
        <topology evidence="1">Multi-pass membrane protein</topology>
    </subcellularLocation>
</comment>
<evidence type="ECO:0000256" key="1">
    <source>
        <dbReference type="ARBA" id="ARBA00004141"/>
    </source>
</evidence>
<feature type="transmembrane region" description="Helical" evidence="5">
    <location>
        <begin position="202"/>
        <end position="221"/>
    </location>
</feature>
<dbReference type="EMBL" id="JAWJWF010000004">
    <property type="protein sequence ID" value="KAK6633194.1"/>
    <property type="molecule type" value="Genomic_DNA"/>
</dbReference>